<evidence type="ECO:0000313" key="1">
    <source>
        <dbReference type="EMBL" id="KAJ4726576.1"/>
    </source>
</evidence>
<comment type="caution">
    <text evidence="1">The sequence shown here is derived from an EMBL/GenBank/DDBJ whole genome shotgun (WGS) entry which is preliminary data.</text>
</comment>
<proteinExistence type="predicted"/>
<organism evidence="1 2">
    <name type="scientific">Melia azedarach</name>
    <name type="common">Chinaberry tree</name>
    <dbReference type="NCBI Taxonomy" id="155640"/>
    <lineage>
        <taxon>Eukaryota</taxon>
        <taxon>Viridiplantae</taxon>
        <taxon>Streptophyta</taxon>
        <taxon>Embryophyta</taxon>
        <taxon>Tracheophyta</taxon>
        <taxon>Spermatophyta</taxon>
        <taxon>Magnoliopsida</taxon>
        <taxon>eudicotyledons</taxon>
        <taxon>Gunneridae</taxon>
        <taxon>Pentapetalae</taxon>
        <taxon>rosids</taxon>
        <taxon>malvids</taxon>
        <taxon>Sapindales</taxon>
        <taxon>Meliaceae</taxon>
        <taxon>Melia</taxon>
    </lineage>
</organism>
<dbReference type="EMBL" id="CM051395">
    <property type="protein sequence ID" value="KAJ4726576.1"/>
    <property type="molecule type" value="Genomic_DNA"/>
</dbReference>
<reference evidence="1 2" key="1">
    <citation type="journal article" date="2023" name="Science">
        <title>Complex scaffold remodeling in plant triterpene biosynthesis.</title>
        <authorList>
            <person name="De La Pena R."/>
            <person name="Hodgson H."/>
            <person name="Liu J.C."/>
            <person name="Stephenson M.J."/>
            <person name="Martin A.C."/>
            <person name="Owen C."/>
            <person name="Harkess A."/>
            <person name="Leebens-Mack J."/>
            <person name="Jimenez L.E."/>
            <person name="Osbourn A."/>
            <person name="Sattely E.S."/>
        </authorList>
    </citation>
    <scope>NUCLEOTIDE SEQUENCE [LARGE SCALE GENOMIC DNA]</scope>
    <source>
        <strain evidence="2">cv. JPN11</strain>
        <tissue evidence="1">Leaf</tissue>
    </source>
</reference>
<dbReference type="Proteomes" id="UP001164539">
    <property type="component" value="Chromosome 2"/>
</dbReference>
<keyword evidence="2" id="KW-1185">Reference proteome</keyword>
<accession>A0ACC1YS29</accession>
<evidence type="ECO:0000313" key="2">
    <source>
        <dbReference type="Proteomes" id="UP001164539"/>
    </source>
</evidence>
<gene>
    <name evidence="1" type="ORF">OWV82_005264</name>
</gene>
<name>A0ACC1YS29_MELAZ</name>
<protein>
    <submittedName>
        <fullName evidence="1">FAD/NAD(P)-binding oxidoreductase family protein</fullName>
    </submittedName>
</protein>
<sequence>MNNAVTKVAVVGSGISGAVCASTLARNGVSVTLFESARGPGGRMSQRRETSEGGQELLFDHGAPYFTVTNTDALALVREWESGGLVNEWKVNFGSFNFVSKQFVDMQQDGMSKKYVGVPGMNSICKALCRQPGVESKFSMGVGRLEWLEDEHLWSVSGLDGESLGKFKGVVASDKNVVSPRFRHVAGKPPPLDLTFVPELTAKLEDIPVNPCFALMLAFAEPLSSIPVKGFSFQNSEVLSWAHCDSTKPGRSATTERWVLHSTCGVCKEKAHRWGSAFPAASIAKGEKCLWNRKKRLAICGDFCVSPNVEGAILSGLAAASKLAEILSCL</sequence>